<comment type="function">
    <text evidence="4">Exhibits S-adenosyl-L-methionine-dependent methyltransferase activity.</text>
</comment>
<dbReference type="AlphaFoldDB" id="A0A7V7QJE9"/>
<gene>
    <name evidence="5" type="ORF">F7O84_09150</name>
</gene>
<dbReference type="EC" id="2.1.1.-" evidence="4"/>
<accession>A0A7V7QJE9</accession>
<dbReference type="Gene3D" id="3.40.50.150">
    <property type="entry name" value="Vaccinia Virus protein VP39"/>
    <property type="match status" value="1"/>
</dbReference>
<protein>
    <recommendedName>
        <fullName evidence="4">S-adenosyl-L-methionine-dependent methyltransferase</fullName>
        <ecNumber evidence="4">2.1.1.-</ecNumber>
    </recommendedName>
</protein>
<dbReference type="NCBIfam" id="TIGR00027">
    <property type="entry name" value="mthyl_TIGR00027"/>
    <property type="match status" value="1"/>
</dbReference>
<evidence type="ECO:0000256" key="3">
    <source>
        <dbReference type="ARBA" id="ARBA00022679"/>
    </source>
</evidence>
<organism evidence="5 6">
    <name type="scientific">Candidatus Galacturonatibacter soehngenii</name>
    <dbReference type="NCBI Taxonomy" id="2307010"/>
    <lineage>
        <taxon>Bacteria</taxon>
        <taxon>Bacillati</taxon>
        <taxon>Bacillota</taxon>
        <taxon>Clostridia</taxon>
        <taxon>Lachnospirales</taxon>
        <taxon>Lachnospiraceae</taxon>
        <taxon>Candidatus Galacturonatibacter</taxon>
    </lineage>
</organism>
<dbReference type="PANTHER" id="PTHR43619">
    <property type="entry name" value="S-ADENOSYL-L-METHIONINE-DEPENDENT METHYLTRANSFERASE YKTD-RELATED"/>
    <property type="match status" value="1"/>
</dbReference>
<keyword evidence="4" id="KW-0949">S-adenosyl-L-methionine</keyword>
<keyword evidence="6" id="KW-1185">Reference proteome</keyword>
<dbReference type="SUPFAM" id="SSF53335">
    <property type="entry name" value="S-adenosyl-L-methionine-dependent methyltransferases"/>
    <property type="match status" value="1"/>
</dbReference>
<dbReference type="InterPro" id="IPR011610">
    <property type="entry name" value="SAM_mthyl_Trfase_ML2640-like"/>
</dbReference>
<dbReference type="GO" id="GO:0008168">
    <property type="term" value="F:methyltransferase activity"/>
    <property type="evidence" value="ECO:0007669"/>
    <property type="project" value="UniProtKB-UniRule"/>
</dbReference>
<dbReference type="PANTHER" id="PTHR43619:SF2">
    <property type="entry name" value="S-ADENOSYL-L-METHIONINE-DEPENDENT METHYLTRANSFERASES SUPERFAMILY PROTEIN"/>
    <property type="match status" value="1"/>
</dbReference>
<evidence type="ECO:0000256" key="2">
    <source>
        <dbReference type="ARBA" id="ARBA00022603"/>
    </source>
</evidence>
<dbReference type="Pfam" id="PF04072">
    <property type="entry name" value="LCM"/>
    <property type="match status" value="1"/>
</dbReference>
<dbReference type="GO" id="GO:0032259">
    <property type="term" value="P:methylation"/>
    <property type="evidence" value="ECO:0007669"/>
    <property type="project" value="UniProtKB-KW"/>
</dbReference>
<evidence type="ECO:0000256" key="1">
    <source>
        <dbReference type="ARBA" id="ARBA00008138"/>
    </source>
</evidence>
<dbReference type="EMBL" id="WAGX01000005">
    <property type="protein sequence ID" value="KAB1437753.1"/>
    <property type="molecule type" value="Genomic_DNA"/>
</dbReference>
<evidence type="ECO:0000313" key="6">
    <source>
        <dbReference type="Proteomes" id="UP000461768"/>
    </source>
</evidence>
<dbReference type="OrthoDB" id="9806164at2"/>
<evidence type="ECO:0000256" key="4">
    <source>
        <dbReference type="RuleBase" id="RU362030"/>
    </source>
</evidence>
<keyword evidence="2 4" id="KW-0489">Methyltransferase</keyword>
<evidence type="ECO:0000313" key="5">
    <source>
        <dbReference type="EMBL" id="KAB1437753.1"/>
    </source>
</evidence>
<reference evidence="5 6" key="1">
    <citation type="submission" date="2019-09" db="EMBL/GenBank/DDBJ databases">
        <authorList>
            <person name="Valk L.C."/>
        </authorList>
    </citation>
    <scope>NUCLEOTIDE SEQUENCE [LARGE SCALE GENOMIC DNA]</scope>
    <source>
        <strain evidence="5">GalUA</strain>
    </source>
</reference>
<dbReference type="Proteomes" id="UP000461768">
    <property type="component" value="Unassembled WGS sequence"/>
</dbReference>
<comment type="similarity">
    <text evidence="1 4">Belongs to the UPF0677 family.</text>
</comment>
<reference evidence="5 6" key="2">
    <citation type="submission" date="2020-02" db="EMBL/GenBank/DDBJ databases">
        <title>Candidatus Galacturonibacter soehngenii shows hetero-acetogenic catabolism of galacturonic acid but lacks a canonical carbon monoxide dehydrogenase/acetyl-CoA synthase complex.</title>
        <authorList>
            <person name="Diender M."/>
            <person name="Stouten G.R."/>
            <person name="Petersen J.F."/>
            <person name="Nielsen P.H."/>
            <person name="Dueholm M.S."/>
            <person name="Pronk J.T."/>
            <person name="Van Loosdrecht M.C.M."/>
        </authorList>
    </citation>
    <scope>NUCLEOTIDE SEQUENCE [LARGE SCALE GENOMIC DNA]</scope>
    <source>
        <strain evidence="5">GalUA</strain>
    </source>
</reference>
<dbReference type="InterPro" id="IPR007213">
    <property type="entry name" value="Ppm1/Ppm2/Tcmp"/>
</dbReference>
<proteinExistence type="inferred from homology"/>
<dbReference type="InterPro" id="IPR029063">
    <property type="entry name" value="SAM-dependent_MTases_sf"/>
</dbReference>
<comment type="caution">
    <text evidence="5">The sequence shown here is derived from an EMBL/GenBank/DDBJ whole genome shotgun (WGS) entry which is preliminary data.</text>
</comment>
<keyword evidence="3 5" id="KW-0808">Transferase</keyword>
<name>A0A7V7QJE9_9FIRM</name>
<sequence>MIVSRYEYNERDVTVLEKKESITAKVCALARAYHSYYSKDKVFDDYLSYDLLGKDEYEYLKALIIQKIPVQSDGKKAIAWNEFLDKYVSPIPLSRIAYTENKILEFAEKNGSCQLVICGAGLDSFAFRNKNPDIEIFELDHPNTQQHKNQKIKKLNWEIPDNVHFAPINFEKDSVDKILLNAGFDTNKRTFFSILGVSYYLTLDTLKKTFDQISRISALKSLVVFDFPDKVSWENDKGPERVMKLKSLTAQLGEKMMEGFTVEELTQALSDSGYRVIEHQSPEQIQDRYFANRHDNLQAFENVHFIAAEFIKPRENN</sequence>